<protein>
    <recommendedName>
        <fullName evidence="3">DUF916 domain-containing protein</fullName>
    </recommendedName>
</protein>
<proteinExistence type="predicted"/>
<gene>
    <name evidence="1" type="ORF">DRZ78_00625</name>
</gene>
<accession>A0A662D6T2</accession>
<dbReference type="EMBL" id="QMPY01000012">
    <property type="protein sequence ID" value="RLE08677.1"/>
    <property type="molecule type" value="Genomic_DNA"/>
</dbReference>
<reference evidence="1 2" key="1">
    <citation type="submission" date="2018-06" db="EMBL/GenBank/DDBJ databases">
        <title>Extensive metabolic versatility and redundancy in microbially diverse, dynamic hydrothermal sediments.</title>
        <authorList>
            <person name="Dombrowski N."/>
            <person name="Teske A."/>
            <person name="Baker B.J."/>
        </authorList>
    </citation>
    <scope>NUCLEOTIDE SEQUENCE [LARGE SCALE GENOMIC DNA]</scope>
    <source>
        <strain evidence="1">B7_G13</strain>
    </source>
</reference>
<name>A0A662D6T2_UNCAE</name>
<evidence type="ECO:0000313" key="2">
    <source>
        <dbReference type="Proteomes" id="UP000277457"/>
    </source>
</evidence>
<evidence type="ECO:0000313" key="1">
    <source>
        <dbReference type="EMBL" id="RLE08677.1"/>
    </source>
</evidence>
<organism evidence="1 2">
    <name type="scientific">Aerophobetes bacterium</name>
    <dbReference type="NCBI Taxonomy" id="2030807"/>
    <lineage>
        <taxon>Bacteria</taxon>
        <taxon>Candidatus Aerophobota</taxon>
    </lineage>
</organism>
<comment type="caution">
    <text evidence="1">The sequence shown here is derived from an EMBL/GenBank/DDBJ whole genome shotgun (WGS) entry which is preliminary data.</text>
</comment>
<sequence length="526" mass="58871">MKKNRLFVLPYLFVFFILISATMVFCQISFTVSPLIQELTVSPGVTRDFRLTVFAGHSKQPEMHFLVYPADFRLNRDGKIDFFEPGSIKRSAGSWIKIDPAEFTMKPGETKDVKVKLTVPRNVSGGYYTAILVQLLPEIPPEMKIGTVRTWRMASILELTVTGWKKPRVQVSISNLKVESSTEEKGLTFVVTVENKGDVHTRGEGNLAITTKEGRRIAELPLEVGRGTVFPESMRDFKAVLERELPRGEYFADATFKYGNRRARAKVSFSVGEASVEGEEFTRKKEINFSVSPAVVEINAPPGSVRSTKFMITNEESQPVHYRVYFKDISINPDGKITLLKAGSTPWSCSNWLEFKGSEFELAPLQRKNISGLLKVPKDVAGGKYTRLVIEASTTGGKEGRKMTTIVPQTIIMVTVGNKLERKGEITKFQFLSTNDSSSQFLAIFKNTGNIHLRVQGNITLKDKIGNTVAELPFAEGEVFVFPGCTRNFTASFAESFQAGEYKAEVRFFSQKKELVTATKQVTIRE</sequence>
<dbReference type="Proteomes" id="UP000277457">
    <property type="component" value="Unassembled WGS sequence"/>
</dbReference>
<dbReference type="InterPro" id="IPR013783">
    <property type="entry name" value="Ig-like_fold"/>
</dbReference>
<dbReference type="AlphaFoldDB" id="A0A662D6T2"/>
<dbReference type="Gene3D" id="2.60.40.10">
    <property type="entry name" value="Immunoglobulins"/>
    <property type="match status" value="1"/>
</dbReference>
<evidence type="ECO:0008006" key="3">
    <source>
        <dbReference type="Google" id="ProtNLM"/>
    </source>
</evidence>